<sequence length="520" mass="57436">MQQAPLSICILGGGAAGWLTAGVLAAEHGRVAGGDCTITVVESPKIPTVGVGEGTWPSMRETLRRIGLSEQRLFAECDAAFKQGSLFLAWKTADRNDQYYHPFSLPHGYFEQDLARFVEREYAYAVTPQAAVCDEYLAPKQLATPEYAGVLNYGYHFDAVKFGLCLSDHCTRNLGVQHVRADVISVESDAENNIAALVTDAGECFSADLFVDCSGSAALLIGEHMQVPWVDRSSVLFNDRALAVQIPHASNDAPIASVTRSTARKNGWIWDIGLPTRRGMGYVYSSQFTDTDTVESDFREFLSAELPQSALLDLSFRELTFQPGHREVMWRGNCVAVGMAAGFIEPLEASALALIEQSAGLIRDFLPAGKEQMALAAKRFNQQILSHWDNIIDFLKLHYVLSQRTDSEYWLAHQANESIPDALQENLALWRHRAPAKQDFPQAQPLFPPASYRYVLNGMGYVCDRLRAPRKEADEARAKMLLAQVQKQLASFKQGLPTNRKLLSQLVERAQAYGNTGGIG</sequence>
<dbReference type="InterPro" id="IPR050816">
    <property type="entry name" value="Flavin-dep_Halogenase_NPB"/>
</dbReference>
<dbReference type="EMBL" id="JAEKJR010000002">
    <property type="protein sequence ID" value="MBN8430388.1"/>
    <property type="molecule type" value="Genomic_DNA"/>
</dbReference>
<dbReference type="InterPro" id="IPR033856">
    <property type="entry name" value="Trp_halogen"/>
</dbReference>
<dbReference type="Proteomes" id="UP000664293">
    <property type="component" value="Unassembled WGS sequence"/>
</dbReference>
<proteinExistence type="predicted"/>
<keyword evidence="2" id="KW-1185">Reference proteome</keyword>
<dbReference type="InterPro" id="IPR006905">
    <property type="entry name" value="Flavin_halogenase"/>
</dbReference>
<dbReference type="RefSeq" id="WP_207000321.1">
    <property type="nucleotide sequence ID" value="NZ_JAEKJR010000002.1"/>
</dbReference>
<name>A0ABS3E510_9GAMM</name>
<evidence type="ECO:0000313" key="1">
    <source>
        <dbReference type="EMBL" id="MBN8430388.1"/>
    </source>
</evidence>
<protein>
    <submittedName>
        <fullName evidence="1">Tryptophan 7-halogenase</fullName>
    </submittedName>
</protein>
<dbReference type="InterPro" id="IPR036188">
    <property type="entry name" value="FAD/NAD-bd_sf"/>
</dbReference>
<dbReference type="PANTHER" id="PTHR43747">
    <property type="entry name" value="FAD-BINDING PROTEIN"/>
    <property type="match status" value="1"/>
</dbReference>
<evidence type="ECO:0000313" key="2">
    <source>
        <dbReference type="Proteomes" id="UP000664293"/>
    </source>
</evidence>
<dbReference type="PIRSF" id="PIRSF011396">
    <property type="entry name" value="Trp_halogenase"/>
    <property type="match status" value="1"/>
</dbReference>
<gene>
    <name evidence="1" type="ORF">JF535_05915</name>
</gene>
<dbReference type="PANTHER" id="PTHR43747:SF4">
    <property type="entry name" value="FLAVIN-DEPENDENT TRYPTOPHAN HALOGENASE"/>
    <property type="match status" value="1"/>
</dbReference>
<dbReference type="Pfam" id="PF04820">
    <property type="entry name" value="Trp_halogenase"/>
    <property type="match status" value="1"/>
</dbReference>
<reference evidence="1 2" key="1">
    <citation type="submission" date="2020-12" db="EMBL/GenBank/DDBJ databases">
        <title>Oil enriched cultivation method for isolating marine PHA-producing bacteria.</title>
        <authorList>
            <person name="Zheng W."/>
            <person name="Yu S."/>
            <person name="Huang Y."/>
        </authorList>
    </citation>
    <scope>NUCLEOTIDE SEQUENCE [LARGE SCALE GENOMIC DNA]</scope>
    <source>
        <strain evidence="1 2">SN0-2</strain>
    </source>
</reference>
<dbReference type="SUPFAM" id="SSF51905">
    <property type="entry name" value="FAD/NAD(P)-binding domain"/>
    <property type="match status" value="1"/>
</dbReference>
<accession>A0ABS3E510</accession>
<dbReference type="Gene3D" id="3.50.50.60">
    <property type="entry name" value="FAD/NAD(P)-binding domain"/>
    <property type="match status" value="1"/>
</dbReference>
<organism evidence="1 2">
    <name type="scientific">Microbulbifer salipaludis</name>
    <dbReference type="NCBI Taxonomy" id="187980"/>
    <lineage>
        <taxon>Bacteria</taxon>
        <taxon>Pseudomonadati</taxon>
        <taxon>Pseudomonadota</taxon>
        <taxon>Gammaproteobacteria</taxon>
        <taxon>Cellvibrionales</taxon>
        <taxon>Microbulbiferaceae</taxon>
        <taxon>Microbulbifer</taxon>
    </lineage>
</organism>
<comment type="caution">
    <text evidence="1">The sequence shown here is derived from an EMBL/GenBank/DDBJ whole genome shotgun (WGS) entry which is preliminary data.</text>
</comment>